<gene>
    <name evidence="3" type="ORF">ACAOBT_LOCUS17875</name>
</gene>
<keyword evidence="4" id="KW-1185">Reference proteome</keyword>
<proteinExistence type="predicted"/>
<feature type="region of interest" description="Disordered" evidence="2">
    <location>
        <begin position="515"/>
        <end position="540"/>
    </location>
</feature>
<feature type="compositionally biased region" description="Acidic residues" evidence="2">
    <location>
        <begin position="516"/>
        <end position="540"/>
    </location>
</feature>
<name>A0A9P0PKE2_ACAOB</name>
<dbReference type="AlphaFoldDB" id="A0A9P0PKE2"/>
<evidence type="ECO:0000256" key="1">
    <source>
        <dbReference type="SAM" id="Coils"/>
    </source>
</evidence>
<feature type="coiled-coil region" evidence="1">
    <location>
        <begin position="305"/>
        <end position="339"/>
    </location>
</feature>
<dbReference type="EMBL" id="CAKOFQ010007020">
    <property type="protein sequence ID" value="CAH1987497.1"/>
    <property type="molecule type" value="Genomic_DNA"/>
</dbReference>
<sequence length="540" mass="63048">FLAFSSWRILVNIEDREFSHKEKRKIHKTEIAWKTIPTVEVQGVLGKKGDLPCDITPRDREDAVAMVLWFKETIGEPLYRGQQREARVLGPPCQCKKNCRQLLQGTGSSIFNSFWDLNTYDQQNTYLFSTIKVIPKKRSYKKKIKRQESARKVTNQYFVKVNGVDVQICKTEFLSVHGLQNSSKRLKFIARQISEGRTTPKRNGRGKYQNRPNRTSAERVQSIHDHIQTIPKYLSHYSRKVNPNRVFLNHDLNISTLYQDYYVEWCKERAIAVVKEYRYRRIFCFEYNIAFKLPKSDTCHTCDLLNNQMEANKENQDEYNKLRIQLQLHQTRADAMQESLRKEQTLPTASLTVGPAFYLRKAWTFTIVSVAKVYCPEDWVDIVKKSNRKNPFGTVLMQQLDFYKFDSICMTKKNVTVGKEPIKFSEVRCFKFDSENPNSRFIKHNLNGEFLEVNVRKRGSRLGDQRILNNLRPEYDVPVALNVKKIQDLKKLLKYIPPVSEQFFVDIVGDTFAAESENEQTEGEEGVENIDGDEEAADIE</sequence>
<reference evidence="3" key="1">
    <citation type="submission" date="2022-03" db="EMBL/GenBank/DDBJ databases">
        <authorList>
            <person name="Sayadi A."/>
        </authorList>
    </citation>
    <scope>NUCLEOTIDE SEQUENCE</scope>
</reference>
<dbReference type="PANTHER" id="PTHR10773:SF19">
    <property type="match status" value="1"/>
</dbReference>
<organism evidence="3 4">
    <name type="scientific">Acanthoscelides obtectus</name>
    <name type="common">Bean weevil</name>
    <name type="synonym">Bruchus obtectus</name>
    <dbReference type="NCBI Taxonomy" id="200917"/>
    <lineage>
        <taxon>Eukaryota</taxon>
        <taxon>Metazoa</taxon>
        <taxon>Ecdysozoa</taxon>
        <taxon>Arthropoda</taxon>
        <taxon>Hexapoda</taxon>
        <taxon>Insecta</taxon>
        <taxon>Pterygota</taxon>
        <taxon>Neoptera</taxon>
        <taxon>Endopterygota</taxon>
        <taxon>Coleoptera</taxon>
        <taxon>Polyphaga</taxon>
        <taxon>Cucujiformia</taxon>
        <taxon>Chrysomeloidea</taxon>
        <taxon>Chrysomelidae</taxon>
        <taxon>Bruchinae</taxon>
        <taxon>Bruchini</taxon>
        <taxon>Acanthoscelides</taxon>
    </lineage>
</organism>
<protein>
    <submittedName>
        <fullName evidence="3">Uncharacterized protein</fullName>
    </submittedName>
</protein>
<dbReference type="OrthoDB" id="6431884at2759"/>
<dbReference type="PANTHER" id="PTHR10773">
    <property type="entry name" value="DNA-DIRECTED RNA POLYMERASES I, II, AND III SUBUNIT RPABC2"/>
    <property type="match status" value="1"/>
</dbReference>
<keyword evidence="1" id="KW-0175">Coiled coil</keyword>
<evidence type="ECO:0000256" key="2">
    <source>
        <dbReference type="SAM" id="MobiDB-lite"/>
    </source>
</evidence>
<feature type="non-terminal residue" evidence="3">
    <location>
        <position position="1"/>
    </location>
</feature>
<dbReference type="Proteomes" id="UP001152888">
    <property type="component" value="Unassembled WGS sequence"/>
</dbReference>
<feature type="region of interest" description="Disordered" evidence="2">
    <location>
        <begin position="197"/>
        <end position="216"/>
    </location>
</feature>
<comment type="caution">
    <text evidence="3">The sequence shown here is derived from an EMBL/GenBank/DDBJ whole genome shotgun (WGS) entry which is preliminary data.</text>
</comment>
<accession>A0A9P0PKE2</accession>
<evidence type="ECO:0000313" key="3">
    <source>
        <dbReference type="EMBL" id="CAH1987497.1"/>
    </source>
</evidence>
<evidence type="ECO:0000313" key="4">
    <source>
        <dbReference type="Proteomes" id="UP001152888"/>
    </source>
</evidence>